<dbReference type="GO" id="GO:0003677">
    <property type="term" value="F:DNA binding"/>
    <property type="evidence" value="ECO:0007669"/>
    <property type="project" value="InterPro"/>
</dbReference>
<dbReference type="PANTHER" id="PTHR30015">
    <property type="entry name" value="MRR RESTRICTION SYSTEM PROTEIN"/>
    <property type="match status" value="1"/>
</dbReference>
<dbReference type="PANTHER" id="PTHR30015:SF7">
    <property type="entry name" value="TYPE IV METHYL-DIRECTED RESTRICTION ENZYME ECOKMRR"/>
    <property type="match status" value="1"/>
</dbReference>
<dbReference type="SUPFAM" id="SSF52980">
    <property type="entry name" value="Restriction endonuclease-like"/>
    <property type="match status" value="1"/>
</dbReference>
<evidence type="ECO:0000259" key="1">
    <source>
        <dbReference type="Pfam" id="PF04471"/>
    </source>
</evidence>
<evidence type="ECO:0000313" key="4">
    <source>
        <dbReference type="Proteomes" id="UP000275865"/>
    </source>
</evidence>
<keyword evidence="3" id="KW-0255">Endonuclease</keyword>
<dbReference type="InterPro" id="IPR011335">
    <property type="entry name" value="Restrct_endonuc-II-like"/>
</dbReference>
<dbReference type="InterPro" id="IPR052906">
    <property type="entry name" value="Type_IV_Methyl-Rstrct_Enzyme"/>
</dbReference>
<dbReference type="InterPro" id="IPR011856">
    <property type="entry name" value="tRNA_endonuc-like_dom_sf"/>
</dbReference>
<dbReference type="Pfam" id="PF18476">
    <property type="entry name" value="PIN_8"/>
    <property type="match status" value="1"/>
</dbReference>
<dbReference type="AlphaFoldDB" id="A0A3A9Y3G5"/>
<dbReference type="Proteomes" id="UP000275865">
    <property type="component" value="Unassembled WGS sequence"/>
</dbReference>
<dbReference type="Pfam" id="PF04471">
    <property type="entry name" value="Mrr_cat"/>
    <property type="match status" value="1"/>
</dbReference>
<accession>A0A3A9Y3G5</accession>
<comment type="caution">
    <text evidence="3">The sequence shown here is derived from an EMBL/GenBank/DDBJ whole genome shotgun (WGS) entry which is preliminary data.</text>
</comment>
<dbReference type="GO" id="GO:0015666">
    <property type="term" value="F:restriction endodeoxyribonuclease activity"/>
    <property type="evidence" value="ECO:0007669"/>
    <property type="project" value="TreeGrafter"/>
</dbReference>
<feature type="domain" description="Restriction endonuclease type IV Mrr" evidence="1">
    <location>
        <begin position="342"/>
        <end position="447"/>
    </location>
</feature>
<dbReference type="GO" id="GO:0009307">
    <property type="term" value="P:DNA restriction-modification system"/>
    <property type="evidence" value="ECO:0007669"/>
    <property type="project" value="InterPro"/>
</dbReference>
<dbReference type="InterPro" id="IPR007560">
    <property type="entry name" value="Restrct_endonuc_IV_Mrr"/>
</dbReference>
<dbReference type="EMBL" id="RAZT01000008">
    <property type="protein sequence ID" value="RKN31203.1"/>
    <property type="molecule type" value="Genomic_DNA"/>
</dbReference>
<evidence type="ECO:0000313" key="3">
    <source>
        <dbReference type="EMBL" id="RKN31203.1"/>
    </source>
</evidence>
<keyword evidence="3" id="KW-0540">Nuclease</keyword>
<protein>
    <submittedName>
        <fullName evidence="3">Restriction endonuclease</fullName>
    </submittedName>
</protein>
<organism evidence="3 4">
    <name type="scientific">Micromonospora musae</name>
    <dbReference type="NCBI Taxonomy" id="1894970"/>
    <lineage>
        <taxon>Bacteria</taxon>
        <taxon>Bacillati</taxon>
        <taxon>Actinomycetota</taxon>
        <taxon>Actinomycetes</taxon>
        <taxon>Micromonosporales</taxon>
        <taxon>Micromonosporaceae</taxon>
        <taxon>Micromonospora</taxon>
    </lineage>
</organism>
<keyword evidence="3" id="KW-0378">Hydrolase</keyword>
<proteinExistence type="predicted"/>
<reference evidence="3 4" key="1">
    <citation type="submission" date="2018-09" db="EMBL/GenBank/DDBJ databases">
        <title>Micromonospora sp. nov. MS1-9, isolated from a root of Musa sp.</title>
        <authorList>
            <person name="Kuncharoen N."/>
            <person name="Kudo T."/>
            <person name="Ohkuma M."/>
            <person name="Yuki M."/>
            <person name="Tanasupawat S."/>
        </authorList>
    </citation>
    <scope>NUCLEOTIDE SEQUENCE [LARGE SCALE GENOMIC DNA]</scope>
    <source>
        <strain evidence="3 4">MS1-9</strain>
    </source>
</reference>
<dbReference type="InterPro" id="IPR041578">
    <property type="entry name" value="PIN_8"/>
</dbReference>
<gene>
    <name evidence="3" type="ORF">D7044_18375</name>
</gene>
<feature type="domain" description="PIN like" evidence="2">
    <location>
        <begin position="30"/>
        <end position="276"/>
    </location>
</feature>
<name>A0A3A9Y3G5_9ACTN</name>
<dbReference type="Gene3D" id="3.40.1350.10">
    <property type="match status" value="1"/>
</dbReference>
<dbReference type="RefSeq" id="WP_120689626.1">
    <property type="nucleotide sequence ID" value="NZ_RAZT01000008.1"/>
</dbReference>
<evidence type="ECO:0000259" key="2">
    <source>
        <dbReference type="Pfam" id="PF18476"/>
    </source>
</evidence>
<sequence>MHDDSQDGLRDFPGWLPHPEEKEFFDGATIVPDANVLLALYRITPQARGQLLAVLKDVTDRLWVPHQVALEFMRSREKVIADRNARFTTVRRALQTASDKAAADIAAAIDDLKDLRASVVSSEDWNESDHGLAFEEIRKLLVALLQPAVEEFERVKADQDLTHSDVNGDQDPVLRVLQEILSGRVGVAYDSDKYRQLVQEALEYRYPNEIPPGYLDLKSKLPARAAGDYILWAQLLEMLQSNRGDRKLVILVTADAKADWWQIDAKSRPEKARPELVQEMYDQAGARLLLLTLDGFLEGSRSYLQKDVSPSTLEEAREVLSEEQDADGLDFLHVSPFQVRLNRASHNELAGIVAQVLEAMGYVLKSLPPLPEVDLLVERHGEESVVEVKKLMDVPAAVIFQVHSLMVQTDSPKAIIVTTGRFTRTAIERSQEIGGITLINGEQLALLLEKYVGLNEDE</sequence>